<dbReference type="Pfam" id="PF12833">
    <property type="entry name" value="HTH_18"/>
    <property type="match status" value="1"/>
</dbReference>
<keyword evidence="6" id="KW-1185">Reference proteome</keyword>
<dbReference type="InterPro" id="IPR032783">
    <property type="entry name" value="AraC_lig"/>
</dbReference>
<dbReference type="PROSITE" id="PS00041">
    <property type="entry name" value="HTH_ARAC_FAMILY_1"/>
    <property type="match status" value="1"/>
</dbReference>
<reference evidence="5 6" key="1">
    <citation type="submission" date="2020-08" db="EMBL/GenBank/DDBJ databases">
        <title>Genomic Encyclopedia of Type Strains, Phase IV (KMG-IV): sequencing the most valuable type-strain genomes for metagenomic binning, comparative biology and taxonomic classification.</title>
        <authorList>
            <person name="Goeker M."/>
        </authorList>
    </citation>
    <scope>NUCLEOTIDE SEQUENCE [LARGE SCALE GENOMIC DNA]</scope>
    <source>
        <strain evidence="5 6">DSM 25079</strain>
    </source>
</reference>
<dbReference type="PANTHER" id="PTHR46796:SF7">
    <property type="entry name" value="ARAC FAMILY TRANSCRIPTIONAL REGULATOR"/>
    <property type="match status" value="1"/>
</dbReference>
<evidence type="ECO:0000256" key="1">
    <source>
        <dbReference type="ARBA" id="ARBA00023015"/>
    </source>
</evidence>
<dbReference type="InterPro" id="IPR020449">
    <property type="entry name" value="Tscrpt_reg_AraC-type_HTH"/>
</dbReference>
<gene>
    <name evidence="5" type="ORF">FHS49_000861</name>
</gene>
<proteinExistence type="predicted"/>
<dbReference type="PANTHER" id="PTHR46796">
    <property type="entry name" value="HTH-TYPE TRANSCRIPTIONAL ACTIVATOR RHAS-RELATED"/>
    <property type="match status" value="1"/>
</dbReference>
<dbReference type="SUPFAM" id="SSF46689">
    <property type="entry name" value="Homeodomain-like"/>
    <property type="match status" value="2"/>
</dbReference>
<dbReference type="Gene3D" id="1.10.10.60">
    <property type="entry name" value="Homeodomain-like"/>
    <property type="match status" value="2"/>
</dbReference>
<dbReference type="InterPro" id="IPR050204">
    <property type="entry name" value="AraC_XylS_family_regulators"/>
</dbReference>
<comment type="caution">
    <text evidence="5">The sequence shown here is derived from an EMBL/GenBank/DDBJ whole genome shotgun (WGS) entry which is preliminary data.</text>
</comment>
<dbReference type="SMART" id="SM00342">
    <property type="entry name" value="HTH_ARAC"/>
    <property type="match status" value="1"/>
</dbReference>
<dbReference type="PROSITE" id="PS01124">
    <property type="entry name" value="HTH_ARAC_FAMILY_2"/>
    <property type="match status" value="1"/>
</dbReference>
<dbReference type="InterPro" id="IPR018060">
    <property type="entry name" value="HTH_AraC"/>
</dbReference>
<dbReference type="Proteomes" id="UP000549617">
    <property type="component" value="Unassembled WGS sequence"/>
</dbReference>
<keyword evidence="3" id="KW-0804">Transcription</keyword>
<name>A0A7W9AFW3_9SPHN</name>
<sequence>MHDISSSNTPVGGLDPLTRMLHGLRLDGVEYGRRHLRGGWAFAFPQKEYAYFHIVAGMPCWLSAAGGGWSELRPGDAILLPRGAPHVLASAPDAVMPPFPAWQCRPLSEDPYDPASVENGDGSLLFYGSMRFNLDPSHPLFRTMPPALHAGALMHSEPAIMPLLDALAAEMSSYRVGATGIAARLADVLAVQIIRSWMEHGGGDELGWLAAARHPRIGPVLAAIHAHPEEDWSVASLATRAGMSRSAFAAAFADIVGETPARYLAEVRMHQARHWIANEGARIADVAQRLRYDSEASFSRAFKRVVGAPPSSYRTRLT</sequence>
<keyword evidence="1" id="KW-0805">Transcription regulation</keyword>
<accession>A0A7W9AFW3</accession>
<evidence type="ECO:0000256" key="3">
    <source>
        <dbReference type="ARBA" id="ARBA00023163"/>
    </source>
</evidence>
<evidence type="ECO:0000313" key="6">
    <source>
        <dbReference type="Proteomes" id="UP000549617"/>
    </source>
</evidence>
<feature type="domain" description="HTH araC/xylS-type" evidence="4">
    <location>
        <begin position="218"/>
        <end position="316"/>
    </location>
</feature>
<dbReference type="AlphaFoldDB" id="A0A7W9AFW3"/>
<dbReference type="Pfam" id="PF12852">
    <property type="entry name" value="Cupin_6"/>
    <property type="match status" value="1"/>
</dbReference>
<dbReference type="EMBL" id="JACIJC010000001">
    <property type="protein sequence ID" value="MBB5684870.1"/>
    <property type="molecule type" value="Genomic_DNA"/>
</dbReference>
<evidence type="ECO:0000259" key="4">
    <source>
        <dbReference type="PROSITE" id="PS01124"/>
    </source>
</evidence>
<dbReference type="InterPro" id="IPR018062">
    <property type="entry name" value="HTH_AraC-typ_CS"/>
</dbReference>
<dbReference type="RefSeq" id="WP_184015554.1">
    <property type="nucleotide sequence ID" value="NZ_JACIJC010000001.1"/>
</dbReference>
<dbReference type="GO" id="GO:0003700">
    <property type="term" value="F:DNA-binding transcription factor activity"/>
    <property type="evidence" value="ECO:0007669"/>
    <property type="project" value="InterPro"/>
</dbReference>
<protein>
    <submittedName>
        <fullName evidence="5">AraC-like DNA-binding protein</fullName>
    </submittedName>
</protein>
<keyword evidence="2 5" id="KW-0238">DNA-binding</keyword>
<evidence type="ECO:0000313" key="5">
    <source>
        <dbReference type="EMBL" id="MBB5684870.1"/>
    </source>
</evidence>
<organism evidence="5 6">
    <name type="scientific">Sphingobium boeckii</name>
    <dbReference type="NCBI Taxonomy" id="1082345"/>
    <lineage>
        <taxon>Bacteria</taxon>
        <taxon>Pseudomonadati</taxon>
        <taxon>Pseudomonadota</taxon>
        <taxon>Alphaproteobacteria</taxon>
        <taxon>Sphingomonadales</taxon>
        <taxon>Sphingomonadaceae</taxon>
        <taxon>Sphingobium</taxon>
    </lineage>
</organism>
<dbReference type="GO" id="GO:0043565">
    <property type="term" value="F:sequence-specific DNA binding"/>
    <property type="evidence" value="ECO:0007669"/>
    <property type="project" value="InterPro"/>
</dbReference>
<dbReference type="PRINTS" id="PR00032">
    <property type="entry name" value="HTHARAC"/>
</dbReference>
<evidence type="ECO:0000256" key="2">
    <source>
        <dbReference type="ARBA" id="ARBA00023125"/>
    </source>
</evidence>
<dbReference type="InterPro" id="IPR009057">
    <property type="entry name" value="Homeodomain-like_sf"/>
</dbReference>